<evidence type="ECO:0000313" key="1">
    <source>
        <dbReference type="EMBL" id="AUB39145.1"/>
    </source>
</evidence>
<gene>
    <name evidence="1" type="ORF">COO91_05137</name>
</gene>
<reference evidence="1 2" key="1">
    <citation type="submission" date="2017-11" db="EMBL/GenBank/DDBJ databases">
        <title>Complete genome of a free-living desiccation-tolerant cyanobacterium and its photosynthetic adaptation to extreme terrestrial habitat.</title>
        <authorList>
            <person name="Shang J."/>
        </authorList>
    </citation>
    <scope>NUCLEOTIDE SEQUENCE [LARGE SCALE GENOMIC DNA]</scope>
    <source>
        <strain evidence="1 2">CCNUN1</strain>
    </source>
</reference>
<keyword evidence="2" id="KW-1185">Reference proteome</keyword>
<dbReference type="EMBL" id="CP024785">
    <property type="protein sequence ID" value="AUB39145.1"/>
    <property type="molecule type" value="Genomic_DNA"/>
</dbReference>
<dbReference type="Pfam" id="PF17265">
    <property type="entry name" value="DUF5331"/>
    <property type="match status" value="1"/>
</dbReference>
<proteinExistence type="predicted"/>
<dbReference type="OrthoDB" id="484822at2"/>
<dbReference type="RefSeq" id="WP_100903063.1">
    <property type="nucleotide sequence ID" value="NZ_CAWNNC010000001.1"/>
</dbReference>
<evidence type="ECO:0000313" key="2">
    <source>
        <dbReference type="Proteomes" id="UP000232003"/>
    </source>
</evidence>
<accession>A0A2K8SWL3</accession>
<protein>
    <recommendedName>
        <fullName evidence="3">DUF5331 domain-containing protein</fullName>
    </recommendedName>
</protein>
<dbReference type="Proteomes" id="UP000232003">
    <property type="component" value="Chromosome"/>
</dbReference>
<organism evidence="1 2">
    <name type="scientific">Nostoc flagelliforme CCNUN1</name>
    <dbReference type="NCBI Taxonomy" id="2038116"/>
    <lineage>
        <taxon>Bacteria</taxon>
        <taxon>Bacillati</taxon>
        <taxon>Cyanobacteriota</taxon>
        <taxon>Cyanophyceae</taxon>
        <taxon>Nostocales</taxon>
        <taxon>Nostocaceae</taxon>
        <taxon>Nostoc</taxon>
    </lineage>
</organism>
<name>A0A2K8SWL3_9NOSO</name>
<dbReference type="AlphaFoldDB" id="A0A2K8SWL3"/>
<dbReference type="KEGG" id="nfl:COO91_05137"/>
<dbReference type="InterPro" id="IPR020346">
    <property type="entry name" value="Uncharacterised_15.3kDa"/>
</dbReference>
<evidence type="ECO:0008006" key="3">
    <source>
        <dbReference type="Google" id="ProtNLM"/>
    </source>
</evidence>
<sequence>MNIQELRQSLKQKWLSYYKQNINWLVKMRIWGTYNGLRRPLSGFILATLSVLEPQFDEILAFMLDLNNDPDKIVAALGLNFNPDEELRLIKLDHSIAITQVESEPPDEKHSKDKYLSSVVTASKIASHSLANTLDSNLSRADELVPSITATTEVVRTRKPELVVAATKIAPDTLAKTPSSGLLREHQPVRWHSGQLPSRGSATMTSEVNSKAKTMPSVALATEVKSNAPPVRIPVSASLAITTEINSNGKAVRSPKGRLPSGASRAITTEVKSNGKQPNIQPENVKSKVNLETTNARSIASWVDEFCYGARNKEEDILT</sequence>